<reference evidence="8" key="2">
    <citation type="submission" date="2025-08" db="UniProtKB">
        <authorList>
            <consortium name="RefSeq"/>
        </authorList>
    </citation>
    <scope>IDENTIFICATION</scope>
    <source>
        <tissue evidence="8">Leaf</tissue>
    </source>
</reference>
<reference evidence="7" key="1">
    <citation type="journal article" date="2021" name="Nat. Commun.">
        <title>Genomic analyses provide insights into spinach domestication and the genetic basis of agronomic traits.</title>
        <authorList>
            <person name="Cai X."/>
            <person name="Sun X."/>
            <person name="Xu C."/>
            <person name="Sun H."/>
            <person name="Wang X."/>
            <person name="Ge C."/>
            <person name="Zhang Z."/>
            <person name="Wang Q."/>
            <person name="Fei Z."/>
            <person name="Jiao C."/>
            <person name="Wang Q."/>
        </authorList>
    </citation>
    <scope>NUCLEOTIDE SEQUENCE [LARGE SCALE GENOMIC DNA]</scope>
    <source>
        <strain evidence="7">cv. Varoflay</strain>
    </source>
</reference>
<evidence type="ECO:0000256" key="1">
    <source>
        <dbReference type="ARBA" id="ARBA00005104"/>
    </source>
</evidence>
<comment type="similarity">
    <text evidence="2">In the N-terminal section; belongs to the DHBP synthase family.</text>
</comment>
<evidence type="ECO:0000313" key="8">
    <source>
        <dbReference type="RefSeq" id="XP_021854606.1"/>
    </source>
</evidence>
<keyword evidence="4" id="KW-0686">Riboflavin biosynthesis</keyword>
<evidence type="ECO:0000256" key="4">
    <source>
        <dbReference type="ARBA" id="ARBA00022619"/>
    </source>
</evidence>
<dbReference type="GeneID" id="110793974"/>
<dbReference type="GO" id="GO:0046872">
    <property type="term" value="F:metal ion binding"/>
    <property type="evidence" value="ECO:0007669"/>
    <property type="project" value="UniProtKB-KW"/>
</dbReference>
<dbReference type="GO" id="GO:0008686">
    <property type="term" value="F:3,4-dihydroxy-2-butanone-4-phosphate synthase activity"/>
    <property type="evidence" value="ECO:0007669"/>
    <property type="project" value="InterPro"/>
</dbReference>
<dbReference type="Proteomes" id="UP000813463">
    <property type="component" value="Chromosome 3"/>
</dbReference>
<keyword evidence="5" id="KW-0479">Metal-binding</keyword>
<dbReference type="SUPFAM" id="SSF55821">
    <property type="entry name" value="YrdC/RibB"/>
    <property type="match status" value="1"/>
</dbReference>
<evidence type="ECO:0000256" key="3">
    <source>
        <dbReference type="ARBA" id="ARBA00008976"/>
    </source>
</evidence>
<comment type="similarity">
    <text evidence="3">In the C-terminal section; belongs to the GTP cyclohydrolase II family.</text>
</comment>
<evidence type="ECO:0000259" key="6">
    <source>
        <dbReference type="Pfam" id="PF00925"/>
    </source>
</evidence>
<dbReference type="InterPro" id="IPR017945">
    <property type="entry name" value="DHBP_synth_RibB-like_a/b_dom"/>
</dbReference>
<dbReference type="InterPro" id="IPR032677">
    <property type="entry name" value="GTP_cyclohydro_II"/>
</dbReference>
<name>A0A9R0K134_SPIOL</name>
<evidence type="ECO:0000313" key="7">
    <source>
        <dbReference type="Proteomes" id="UP000813463"/>
    </source>
</evidence>
<dbReference type="PANTHER" id="PTHR21327:SF48">
    <property type="entry name" value="BIFUNCTIONAL RIBOFLAVIN BIOSYNTHESIS PROTEIN RIBA 1, CHLOROPLASTIC"/>
    <property type="match status" value="1"/>
</dbReference>
<proteinExistence type="inferred from homology"/>
<evidence type="ECO:0000256" key="5">
    <source>
        <dbReference type="ARBA" id="ARBA00022723"/>
    </source>
</evidence>
<evidence type="ECO:0000256" key="2">
    <source>
        <dbReference type="ARBA" id="ARBA00005520"/>
    </source>
</evidence>
<keyword evidence="7" id="KW-1185">Reference proteome</keyword>
<comment type="pathway">
    <text evidence="1">Cofactor biosynthesis; riboflavin biosynthesis.</text>
</comment>
<dbReference type="Pfam" id="PF00926">
    <property type="entry name" value="DHBP_synthase"/>
    <property type="match status" value="1"/>
</dbReference>
<dbReference type="Pfam" id="PF00925">
    <property type="entry name" value="GTP_cyclohydro2"/>
    <property type="match status" value="1"/>
</dbReference>
<gene>
    <name evidence="8" type="primary">LOC110793974</name>
</gene>
<accession>A0A9R0K134</accession>
<feature type="domain" description="GTP cyclohydrolase II" evidence="6">
    <location>
        <begin position="267"/>
        <end position="328"/>
    </location>
</feature>
<dbReference type="GO" id="GO:0009231">
    <property type="term" value="P:riboflavin biosynthetic process"/>
    <property type="evidence" value="ECO:0007669"/>
    <property type="project" value="UniProtKB-KW"/>
</dbReference>
<dbReference type="InterPro" id="IPR036144">
    <property type="entry name" value="RibA-like_sf"/>
</dbReference>
<dbReference type="PANTHER" id="PTHR21327">
    <property type="entry name" value="GTP CYCLOHYDROLASE II-RELATED"/>
    <property type="match status" value="1"/>
</dbReference>
<dbReference type="RefSeq" id="XP_021854606.1">
    <property type="nucleotide sequence ID" value="XM_021998914.2"/>
</dbReference>
<dbReference type="SUPFAM" id="SSF142695">
    <property type="entry name" value="RibA-like"/>
    <property type="match status" value="1"/>
</dbReference>
<dbReference type="GO" id="GO:0009507">
    <property type="term" value="C:chloroplast"/>
    <property type="evidence" value="ECO:0007669"/>
    <property type="project" value="TreeGrafter"/>
</dbReference>
<protein>
    <submittedName>
        <fullName evidence="8">Bifunctional riboflavin biosynthesis protein RIBA 1, chloroplastic isoform X4</fullName>
    </submittedName>
</protein>
<dbReference type="Gene3D" id="3.90.870.10">
    <property type="entry name" value="DHBP synthase"/>
    <property type="match status" value="1"/>
</dbReference>
<dbReference type="PIRSF" id="PIRSF001259">
    <property type="entry name" value="RibA"/>
    <property type="match status" value="1"/>
</dbReference>
<dbReference type="InterPro" id="IPR000422">
    <property type="entry name" value="DHBP_synthase_RibB"/>
</dbReference>
<dbReference type="AlphaFoldDB" id="A0A9R0K134"/>
<organism evidence="7 8">
    <name type="scientific">Spinacia oleracea</name>
    <name type="common">Spinach</name>
    <dbReference type="NCBI Taxonomy" id="3562"/>
    <lineage>
        <taxon>Eukaryota</taxon>
        <taxon>Viridiplantae</taxon>
        <taxon>Streptophyta</taxon>
        <taxon>Embryophyta</taxon>
        <taxon>Tracheophyta</taxon>
        <taxon>Spermatophyta</taxon>
        <taxon>Magnoliopsida</taxon>
        <taxon>eudicotyledons</taxon>
        <taxon>Gunneridae</taxon>
        <taxon>Pentapetalae</taxon>
        <taxon>Caryophyllales</taxon>
        <taxon>Chenopodiaceae</taxon>
        <taxon>Chenopodioideae</taxon>
        <taxon>Anserineae</taxon>
        <taxon>Spinacia</taxon>
    </lineage>
</organism>
<dbReference type="Gene3D" id="3.40.50.10990">
    <property type="entry name" value="GTP cyclohydrolase II"/>
    <property type="match status" value="1"/>
</dbReference>
<sequence length="366" mass="39651">MINEVAASVAKGGDICSILNAVNIDLRPADFGSNSKCAFSSPTEGFASILDAIDDIRQGKMVVISGDEKRESKGYIMVAASQITPEAIDFLMNRGSGIIYVTVEGGGLEKLQSPFMNVEHSTTACISANDLATTILALASRESNVEYYSSGSISLLRYREGGILERAGHREPPGDLAVLAGLEPIAVLCEVPCDDGSTERLTKLHKFANEENLKIISITDLIRHRRINDKLIELTASVKIPTTWGTFTAYCYQSITDGIEHIAMVKDAGLDTVDANIELGLPVDSREYHISAQILRHLGVQSVRLLTNNPVKCVELRSYGLAVIDRIPVVATITKENERYLETKGAKMNHVFGDSCMSNIINGSGC</sequence>